<evidence type="ECO:0000313" key="10">
    <source>
        <dbReference type="Proteomes" id="UP000005408"/>
    </source>
</evidence>
<reference evidence="9" key="1">
    <citation type="submission" date="2022-08" db="UniProtKB">
        <authorList>
            <consortium name="EnsemblMetazoa"/>
        </authorList>
    </citation>
    <scope>IDENTIFICATION</scope>
    <source>
        <strain evidence="9">05x7-T-G4-1.051#20</strain>
    </source>
</reference>
<dbReference type="Proteomes" id="UP000005408">
    <property type="component" value="Unassembled WGS sequence"/>
</dbReference>
<dbReference type="Gene3D" id="1.20.1070.10">
    <property type="entry name" value="Rhodopsin 7-helix transmembrane proteins"/>
    <property type="match status" value="1"/>
</dbReference>
<dbReference type="PRINTS" id="PR00237">
    <property type="entry name" value="GPCRRHODOPSN"/>
</dbReference>
<keyword evidence="5 7" id="KW-0472">Membrane</keyword>
<evidence type="ECO:0000313" key="9">
    <source>
        <dbReference type="EnsemblMetazoa" id="G35449.1:cds"/>
    </source>
</evidence>
<keyword evidence="3 7" id="KW-0812">Transmembrane</keyword>
<protein>
    <recommendedName>
        <fullName evidence="8">G-protein coupled receptors family 1 profile domain-containing protein</fullName>
    </recommendedName>
</protein>
<dbReference type="EnsemblMetazoa" id="G35449.1">
    <property type="protein sequence ID" value="G35449.1:cds"/>
    <property type="gene ID" value="G35449"/>
</dbReference>
<keyword evidence="10" id="KW-1185">Reference proteome</keyword>
<dbReference type="GO" id="GO:0032870">
    <property type="term" value="P:cellular response to hormone stimulus"/>
    <property type="evidence" value="ECO:0007669"/>
    <property type="project" value="TreeGrafter"/>
</dbReference>
<feature type="transmembrane region" description="Helical" evidence="7">
    <location>
        <begin position="304"/>
        <end position="327"/>
    </location>
</feature>
<keyword evidence="4 7" id="KW-1133">Transmembrane helix</keyword>
<comment type="subcellular location">
    <subcellularLocation>
        <location evidence="1">Cell membrane</location>
        <topology evidence="1">Multi-pass membrane protein</topology>
    </subcellularLocation>
</comment>
<evidence type="ECO:0000259" key="8">
    <source>
        <dbReference type="PROSITE" id="PS50262"/>
    </source>
</evidence>
<feature type="transmembrane region" description="Helical" evidence="7">
    <location>
        <begin position="70"/>
        <end position="95"/>
    </location>
</feature>
<feature type="transmembrane region" description="Helical" evidence="7">
    <location>
        <begin position="107"/>
        <end position="128"/>
    </location>
</feature>
<dbReference type="GO" id="GO:0042277">
    <property type="term" value="F:peptide binding"/>
    <property type="evidence" value="ECO:0007669"/>
    <property type="project" value="TreeGrafter"/>
</dbReference>
<dbReference type="Pfam" id="PF00001">
    <property type="entry name" value="7tm_1"/>
    <property type="match status" value="1"/>
</dbReference>
<sequence length="351" mass="40375">MADCYIEKILLESLQVTNGTSFAEFKSEVIKQNAVPISVLGLIFLSGLPANAVMLHVFRTAFKKSAYKLFSIWLACLGLVIVIIAVPITFWLFLWEMNNPSEIQCKVGVFFSSFLIASCHVILFIIAIERYRKVFYSFHWQVREKEINFYNVMALLVAALVIAPHAIFVGQRDVPLGLKNINATVCLIAESHRHSPWPATYYMILNLISFLVTVSIILMYGRIIYTIRHYKKKAQRNEIFPEYDRNDPPCFSSTTRILETRRSTLTLFASTLSFILTTFPFSITAMLLLSNKELLCFIDKKISIVVRTLACTLLLNSVINPCIYLFADVHYRSEVKQLWYRIKSANPRRRL</sequence>
<feature type="domain" description="G-protein coupled receptors family 1 profile" evidence="8">
    <location>
        <begin position="50"/>
        <end position="324"/>
    </location>
</feature>
<evidence type="ECO:0000256" key="7">
    <source>
        <dbReference type="SAM" id="Phobius"/>
    </source>
</evidence>
<dbReference type="GO" id="GO:0004930">
    <property type="term" value="F:G protein-coupled receptor activity"/>
    <property type="evidence" value="ECO:0007669"/>
    <property type="project" value="InterPro"/>
</dbReference>
<dbReference type="PROSITE" id="PS50262">
    <property type="entry name" value="G_PROTEIN_RECEP_F1_2"/>
    <property type="match status" value="1"/>
</dbReference>
<feature type="transmembrane region" description="Helical" evidence="7">
    <location>
        <begin position="201"/>
        <end position="225"/>
    </location>
</feature>
<evidence type="ECO:0000256" key="1">
    <source>
        <dbReference type="ARBA" id="ARBA00004651"/>
    </source>
</evidence>
<dbReference type="PANTHER" id="PTHR24241">
    <property type="entry name" value="NEUROPEPTIDE RECEPTOR-RELATED G-PROTEIN COUPLED RECEPTOR"/>
    <property type="match status" value="1"/>
</dbReference>
<dbReference type="PANTHER" id="PTHR24241:SF180">
    <property type="entry name" value="G-PROTEIN COUPLED RECEPTORS FAMILY 1 PROFILE DOMAIN-CONTAINING PROTEIN"/>
    <property type="match status" value="1"/>
</dbReference>
<keyword evidence="2" id="KW-1003">Cell membrane</keyword>
<feature type="transmembrane region" description="Helical" evidence="7">
    <location>
        <begin position="265"/>
        <end position="289"/>
    </location>
</feature>
<keyword evidence="6" id="KW-0675">Receptor</keyword>
<accession>A0A8W8MXB6</accession>
<dbReference type="InterPro" id="IPR017452">
    <property type="entry name" value="GPCR_Rhodpsn_7TM"/>
</dbReference>
<feature type="transmembrane region" description="Helical" evidence="7">
    <location>
        <begin position="149"/>
        <end position="168"/>
    </location>
</feature>
<dbReference type="AlphaFoldDB" id="A0A8W8MXB6"/>
<dbReference type="CDD" id="cd00637">
    <property type="entry name" value="7tm_classA_rhodopsin-like"/>
    <property type="match status" value="1"/>
</dbReference>
<dbReference type="GO" id="GO:0005886">
    <property type="term" value="C:plasma membrane"/>
    <property type="evidence" value="ECO:0007669"/>
    <property type="project" value="UniProtKB-SubCell"/>
</dbReference>
<name>A0A8W8MXB6_MAGGI</name>
<evidence type="ECO:0000256" key="5">
    <source>
        <dbReference type="ARBA" id="ARBA00023136"/>
    </source>
</evidence>
<dbReference type="InterPro" id="IPR000276">
    <property type="entry name" value="GPCR_Rhodpsn"/>
</dbReference>
<proteinExistence type="predicted"/>
<evidence type="ECO:0000256" key="3">
    <source>
        <dbReference type="ARBA" id="ARBA00022692"/>
    </source>
</evidence>
<feature type="transmembrane region" description="Helical" evidence="7">
    <location>
        <begin position="34"/>
        <end position="58"/>
    </location>
</feature>
<dbReference type="SUPFAM" id="SSF81321">
    <property type="entry name" value="Family A G protein-coupled receptor-like"/>
    <property type="match status" value="1"/>
</dbReference>
<evidence type="ECO:0000256" key="4">
    <source>
        <dbReference type="ARBA" id="ARBA00022989"/>
    </source>
</evidence>
<evidence type="ECO:0000256" key="6">
    <source>
        <dbReference type="ARBA" id="ARBA00023170"/>
    </source>
</evidence>
<organism evidence="9 10">
    <name type="scientific">Magallana gigas</name>
    <name type="common">Pacific oyster</name>
    <name type="synonym">Crassostrea gigas</name>
    <dbReference type="NCBI Taxonomy" id="29159"/>
    <lineage>
        <taxon>Eukaryota</taxon>
        <taxon>Metazoa</taxon>
        <taxon>Spiralia</taxon>
        <taxon>Lophotrochozoa</taxon>
        <taxon>Mollusca</taxon>
        <taxon>Bivalvia</taxon>
        <taxon>Autobranchia</taxon>
        <taxon>Pteriomorphia</taxon>
        <taxon>Ostreida</taxon>
        <taxon>Ostreoidea</taxon>
        <taxon>Ostreidae</taxon>
        <taxon>Magallana</taxon>
    </lineage>
</organism>
<evidence type="ECO:0000256" key="2">
    <source>
        <dbReference type="ARBA" id="ARBA00022475"/>
    </source>
</evidence>